<evidence type="ECO:0000313" key="1">
    <source>
        <dbReference type="EMBL" id="TGY66596.1"/>
    </source>
</evidence>
<comment type="caution">
    <text evidence="1">The sequence shown here is derived from an EMBL/GenBank/DDBJ whole genome shotgun (WGS) entry which is preliminary data.</text>
</comment>
<protein>
    <submittedName>
        <fullName evidence="1">TrkH family potassium uptake protein</fullName>
    </submittedName>
</protein>
<dbReference type="EMBL" id="SRYG01000005">
    <property type="protein sequence ID" value="TGY66596.1"/>
    <property type="molecule type" value="Genomic_DNA"/>
</dbReference>
<proteinExistence type="predicted"/>
<reference evidence="1" key="1">
    <citation type="submission" date="2019-04" db="EMBL/GenBank/DDBJ databases">
        <title>Microbes associate with the intestines of laboratory mice.</title>
        <authorList>
            <person name="Navarre W."/>
            <person name="Wong E."/>
            <person name="Huang K."/>
            <person name="Tropini C."/>
            <person name="Ng K."/>
            <person name="Yu B."/>
        </authorList>
    </citation>
    <scope>NUCLEOTIDE SEQUENCE</scope>
    <source>
        <strain evidence="1">NM09_H32</strain>
    </source>
</reference>
<keyword evidence="2" id="KW-1185">Reference proteome</keyword>
<accession>A0AC61R9D8</accession>
<sequence>MTFWLNRNINKLNWRVILNMIGFALIALSGLLMLPVIVALRYREFHLLSPFLITIGVCALCGLFLSRLKVKRNAYFARDGMIAVGLVWICVSFFGCLPFYFSGQIPALVDCFFETVSGFTTTGATILTDIESLSKSLLFWRSFTHWIGGMGVLVFVLAFLPKNNEHTMHIMRAEVPGPTISKLVSRLKTTAMILYALYMALSVIELLFLLAGGMPLFDALCNTFGTAGTGGFAIYGASIGAYGSVYFEVVITVFMFLFGINFNLYFFLILRDFKPILKNEELRWYIGIVALSIVAITINILPLYHTLAESLRYSSFQVVSIITTTGYATADFNLWPTLSKMILFFLMVVGACAGSTGGGLKVTRLMIVLKKIKLNVQKLWHPHKVEAIMVDGKIVDKETVDQVMAFFGAWMILIAAATLVVALDDFDFETTLTAVYTCLGNVGPGLGLCGPTGSFALFSALSKIVLSLCMLLGRLEIYPILIFLFPLLEIDKRKPVLRRRRED</sequence>
<gene>
    <name evidence="1" type="ORF">E5336_03450</name>
</gene>
<name>A0AC61R9D8_9FIRM</name>
<organism evidence="1 2">
    <name type="scientific">Dubosiella muris</name>
    <dbReference type="NCBI Taxonomy" id="3038133"/>
    <lineage>
        <taxon>Bacteria</taxon>
        <taxon>Bacillati</taxon>
        <taxon>Bacillota</taxon>
        <taxon>Erysipelotrichia</taxon>
        <taxon>Erysipelotrichales</taxon>
        <taxon>Erysipelotrichaceae</taxon>
        <taxon>Dubosiella</taxon>
    </lineage>
</organism>
<dbReference type="Proteomes" id="UP000308836">
    <property type="component" value="Unassembled WGS sequence"/>
</dbReference>
<evidence type="ECO:0000313" key="2">
    <source>
        <dbReference type="Proteomes" id="UP000308836"/>
    </source>
</evidence>